<dbReference type="GO" id="GO:0006402">
    <property type="term" value="P:mRNA catabolic process"/>
    <property type="evidence" value="ECO:0007669"/>
    <property type="project" value="TreeGrafter"/>
</dbReference>
<dbReference type="GO" id="GO:0005829">
    <property type="term" value="C:cytosol"/>
    <property type="evidence" value="ECO:0007669"/>
    <property type="project" value="TreeGrafter"/>
</dbReference>
<dbReference type="PROSITE" id="PS01175">
    <property type="entry name" value="RIBONUCLEASE_II"/>
    <property type="match status" value="1"/>
</dbReference>
<dbReference type="InterPro" id="IPR011805">
    <property type="entry name" value="RNase_R"/>
</dbReference>
<feature type="domain" description="S1 motif" evidence="8">
    <location>
        <begin position="628"/>
        <end position="709"/>
    </location>
</feature>
<keyword evidence="5 7" id="KW-0269">Exonuclease</keyword>
<dbReference type="SMART" id="SM00316">
    <property type="entry name" value="S1"/>
    <property type="match status" value="1"/>
</dbReference>
<name>A0A846N5A3_9PROT</name>
<keyword evidence="10" id="KW-1185">Reference proteome</keyword>
<evidence type="ECO:0000259" key="8">
    <source>
        <dbReference type="PROSITE" id="PS50126"/>
    </source>
</evidence>
<dbReference type="RefSeq" id="WP_167084850.1">
    <property type="nucleotide sequence ID" value="NZ_BAAADC010000001.1"/>
</dbReference>
<dbReference type="PROSITE" id="PS50126">
    <property type="entry name" value="S1"/>
    <property type="match status" value="1"/>
</dbReference>
<dbReference type="CDD" id="cd04471">
    <property type="entry name" value="S1_RNase_R"/>
    <property type="match status" value="1"/>
</dbReference>
<evidence type="ECO:0000256" key="4">
    <source>
        <dbReference type="ARBA" id="ARBA00022801"/>
    </source>
</evidence>
<dbReference type="InterPro" id="IPR012340">
    <property type="entry name" value="NA-bd_OB-fold"/>
</dbReference>
<evidence type="ECO:0000256" key="7">
    <source>
        <dbReference type="HAMAP-Rule" id="MF_01895"/>
    </source>
</evidence>
<dbReference type="GO" id="GO:0003723">
    <property type="term" value="F:RNA binding"/>
    <property type="evidence" value="ECO:0007669"/>
    <property type="project" value="UniProtKB-UniRule"/>
</dbReference>
<sequence>MARGPAKNAPPIDRQRVLDVLASEPGATKRDIAKLLGIKGSDRIILKRILKELEGEGVLTGSRRRGYNRPGMIPEVAVLEITGQDPDGELLARPMKWEGEETPPRILILTEDAIGLGERVLARLKSVDDGFEAKVIKRLGASVHKVLGVLKISGSHIRIQPIDRKSKSEFNVDKRDLNGAEDNDLVIAEPLSGRTSGFPRARVVETIGSMDAPKAVSLIAIHAHGIPTDFPKEVIAEAEAALPVDPRGRTDLRAIPLLTIDPEDARDHDDAVWAAPDEDPSNKGGYVTLVAIADVAHYVTPGSDLDREAYKRGNSVYFPDRVVPMLPEKLSADLCSLKEGVDRPCMAVRMVFDANGRKRHHEFLRGTMRSAARLTYAQAQRAFDGHPDADMSATVKKALADVWGAYLVLLKEREHRDPLELDLPERRIKIGEDGKIASIAFKERLESMKLIEEFMVLANVAAAETLEKVRTPLIYRVHEPPSKEKLFGFSDYLRTIGMTFAKGQVMKPGVFNRILGNAKEGPHELVMNDVVLRTQSQAIYDNVNLGHFGLNLAKYAHFTSPIRRYADLIVHRALIRGLKLGDGALSDKEAMRLHEIAEHISMTERRAMAAERDSTDRYVAAFMEDRVGATFSARVTGVTRFGLFVRLADTGAEGLLPVRALGTEFFQHDERRHALIGDRSGTAYSLGDILTVRLAEAAPLTGGLRFDLAEANEAPRVKRRGAPIRPRSKRRR</sequence>
<dbReference type="HAMAP" id="MF_01895">
    <property type="entry name" value="RNase_R"/>
    <property type="match status" value="1"/>
</dbReference>
<dbReference type="Pfam" id="PF00773">
    <property type="entry name" value="RNB"/>
    <property type="match status" value="1"/>
</dbReference>
<dbReference type="NCBIfam" id="TIGR00358">
    <property type="entry name" value="3_prime_RNase"/>
    <property type="match status" value="1"/>
</dbReference>
<comment type="caution">
    <text evidence="9">The sequence shown here is derived from an EMBL/GenBank/DDBJ whole genome shotgun (WGS) entry which is preliminary data.</text>
</comment>
<evidence type="ECO:0000256" key="3">
    <source>
        <dbReference type="ARBA" id="ARBA00022722"/>
    </source>
</evidence>
<evidence type="ECO:0000256" key="1">
    <source>
        <dbReference type="ARBA" id="ARBA00001849"/>
    </source>
</evidence>
<evidence type="ECO:0000313" key="9">
    <source>
        <dbReference type="EMBL" id="NIK90362.1"/>
    </source>
</evidence>
<evidence type="ECO:0000313" key="10">
    <source>
        <dbReference type="Proteomes" id="UP000570514"/>
    </source>
</evidence>
<dbReference type="InterPro" id="IPR022966">
    <property type="entry name" value="RNase_II/R_CS"/>
</dbReference>
<dbReference type="Pfam" id="PF17876">
    <property type="entry name" value="CSD2"/>
    <property type="match status" value="1"/>
</dbReference>
<dbReference type="InterPro" id="IPR001900">
    <property type="entry name" value="RNase_II/R"/>
</dbReference>
<keyword evidence="6 7" id="KW-0694">RNA-binding</keyword>
<keyword evidence="3 7" id="KW-0540">Nuclease</keyword>
<comment type="subcellular location">
    <subcellularLocation>
        <location evidence="7">Cytoplasm</location>
    </subcellularLocation>
</comment>
<dbReference type="InterPro" id="IPR003029">
    <property type="entry name" value="S1_domain"/>
</dbReference>
<dbReference type="AlphaFoldDB" id="A0A846N5A3"/>
<reference evidence="9 10" key="1">
    <citation type="submission" date="2020-03" db="EMBL/GenBank/DDBJ databases">
        <title>Genomic Encyclopedia of Type Strains, Phase IV (KMG-IV): sequencing the most valuable type-strain genomes for metagenomic binning, comparative biology and taxonomic classification.</title>
        <authorList>
            <person name="Goeker M."/>
        </authorList>
    </citation>
    <scope>NUCLEOTIDE SEQUENCE [LARGE SCALE GENOMIC DNA]</scope>
    <source>
        <strain evidence="9 10">DSM 19867</strain>
    </source>
</reference>
<keyword evidence="4 7" id="KW-0378">Hydrolase</keyword>
<gene>
    <name evidence="7" type="primary">rnr</name>
    <name evidence="9" type="ORF">FHS83_003680</name>
</gene>
<comment type="catalytic activity">
    <reaction evidence="1 7">
        <text>Exonucleolytic cleavage in the 3'- to 5'-direction to yield nucleoside 5'-phosphates.</text>
        <dbReference type="EC" id="3.1.13.1"/>
    </reaction>
</comment>
<dbReference type="EMBL" id="JAASRM010000001">
    <property type="protein sequence ID" value="NIK90362.1"/>
    <property type="molecule type" value="Genomic_DNA"/>
</dbReference>
<dbReference type="InterPro" id="IPR004476">
    <property type="entry name" value="RNase_II/RNase_R"/>
</dbReference>
<organism evidence="9 10">
    <name type="scientific">Rhizomicrobium palustre</name>
    <dbReference type="NCBI Taxonomy" id="189966"/>
    <lineage>
        <taxon>Bacteria</taxon>
        <taxon>Pseudomonadati</taxon>
        <taxon>Pseudomonadota</taxon>
        <taxon>Alphaproteobacteria</taxon>
        <taxon>Micropepsales</taxon>
        <taxon>Micropepsaceae</taxon>
        <taxon>Rhizomicrobium</taxon>
    </lineage>
</organism>
<dbReference type="Gene3D" id="2.40.50.140">
    <property type="entry name" value="Nucleic acid-binding proteins"/>
    <property type="match status" value="1"/>
</dbReference>
<keyword evidence="2 7" id="KW-0963">Cytoplasm</keyword>
<accession>A0A846N5A3</accession>
<dbReference type="PANTHER" id="PTHR23355:SF9">
    <property type="entry name" value="DIS3-LIKE EXONUCLEASE 2"/>
    <property type="match status" value="1"/>
</dbReference>
<comment type="similarity">
    <text evidence="7">Belongs to the RNR ribonuclease family. RNase R subfamily.</text>
</comment>
<proteinExistence type="inferred from homology"/>
<protein>
    <recommendedName>
        <fullName evidence="7">Ribonuclease R</fullName>
        <shortName evidence="7">RNase R</shortName>
        <ecNumber evidence="7">3.1.13.1</ecNumber>
    </recommendedName>
</protein>
<evidence type="ECO:0000256" key="5">
    <source>
        <dbReference type="ARBA" id="ARBA00022839"/>
    </source>
</evidence>
<comment type="function">
    <text evidence="7">3'-5' exoribonuclease that releases 5'-nucleoside monophosphates and is involved in maturation of structured RNAs.</text>
</comment>
<dbReference type="PANTHER" id="PTHR23355">
    <property type="entry name" value="RIBONUCLEASE"/>
    <property type="match status" value="1"/>
</dbReference>
<dbReference type="GO" id="GO:0008859">
    <property type="term" value="F:exoribonuclease II activity"/>
    <property type="evidence" value="ECO:0007669"/>
    <property type="project" value="UniProtKB-UniRule"/>
</dbReference>
<dbReference type="InterPro" id="IPR050180">
    <property type="entry name" value="RNR_Ribonuclease"/>
</dbReference>
<dbReference type="SMART" id="SM00955">
    <property type="entry name" value="RNB"/>
    <property type="match status" value="1"/>
</dbReference>
<dbReference type="NCBIfam" id="TIGR02063">
    <property type="entry name" value="RNase_R"/>
    <property type="match status" value="1"/>
</dbReference>
<dbReference type="Proteomes" id="UP000570514">
    <property type="component" value="Unassembled WGS sequence"/>
</dbReference>
<dbReference type="EC" id="3.1.13.1" evidence="7"/>
<dbReference type="Pfam" id="PF00575">
    <property type="entry name" value="S1"/>
    <property type="match status" value="1"/>
</dbReference>
<dbReference type="SUPFAM" id="SSF50249">
    <property type="entry name" value="Nucleic acid-binding proteins"/>
    <property type="match status" value="2"/>
</dbReference>
<evidence type="ECO:0000256" key="6">
    <source>
        <dbReference type="ARBA" id="ARBA00022884"/>
    </source>
</evidence>
<dbReference type="InterPro" id="IPR040476">
    <property type="entry name" value="CSD2"/>
</dbReference>
<evidence type="ECO:0000256" key="2">
    <source>
        <dbReference type="ARBA" id="ARBA00022490"/>
    </source>
</evidence>